<evidence type="ECO:0000256" key="9">
    <source>
        <dbReference type="ARBA" id="ARBA00023163"/>
    </source>
</evidence>
<evidence type="ECO:0000256" key="2">
    <source>
        <dbReference type="ARBA" id="ARBA00004123"/>
    </source>
</evidence>
<sequence>MRAVGYPMADAVSKFKSSSAWRYPPVTRLRSRTWIQSGKNFIAGLLAVGVRDTVVVAAVCGTRLGAGGGTSQGDGPLLGSRVHVGCWHTSGATFHWQAGSMRVPDAWRPVNGWWVESDWARSNSSQTQTRSDHISNSPRHFSAEQSSRKANSCEKKMTRQRSSTRSVLLSDESSRLLLRAQSLANAGSVAATSPAVPEVTAAPKKAQKKLRTVFRCPICKRAESVECQIDPKRKAAEASCWSCEASYATAADALTEPIDVYCEWIDERRSANDGGGVRRDYDGDVMMADA</sequence>
<comment type="subcellular location">
    <subcellularLocation>
        <location evidence="2">Nucleus</location>
    </subcellularLocation>
</comment>
<dbReference type="InterPro" id="IPR007808">
    <property type="entry name" value="Elf1"/>
</dbReference>
<keyword evidence="10" id="KW-0539">Nucleus</keyword>
<keyword evidence="8" id="KW-0805">Transcription regulation</keyword>
<comment type="caution">
    <text evidence="12">The sequence shown here is derived from an EMBL/GenBank/DDBJ whole genome shotgun (WGS) entry which is preliminary data.</text>
</comment>
<protein>
    <recommendedName>
        <fullName evidence="4">Transcription elongation factor 1 homolog</fullName>
    </recommendedName>
</protein>
<evidence type="ECO:0000256" key="7">
    <source>
        <dbReference type="ARBA" id="ARBA00022833"/>
    </source>
</evidence>
<dbReference type="STRING" id="4540.A0A3L6S2C6"/>
<evidence type="ECO:0000256" key="3">
    <source>
        <dbReference type="ARBA" id="ARBA00009730"/>
    </source>
</evidence>
<keyword evidence="9" id="KW-0804">Transcription</keyword>
<dbReference type="FunFam" id="2.20.25.190:FF:000001">
    <property type="entry name" value="Transcription elongation factor 1 homolog"/>
    <property type="match status" value="1"/>
</dbReference>
<evidence type="ECO:0000256" key="6">
    <source>
        <dbReference type="ARBA" id="ARBA00022771"/>
    </source>
</evidence>
<name>A0A3L6S2C6_PANMI</name>
<evidence type="ECO:0000256" key="11">
    <source>
        <dbReference type="SAM" id="MobiDB-lite"/>
    </source>
</evidence>
<keyword evidence="7" id="KW-0862">Zinc</keyword>
<evidence type="ECO:0000256" key="4">
    <source>
        <dbReference type="ARBA" id="ARBA00014973"/>
    </source>
</evidence>
<organism evidence="12 13">
    <name type="scientific">Panicum miliaceum</name>
    <name type="common">Proso millet</name>
    <name type="synonym">Broomcorn millet</name>
    <dbReference type="NCBI Taxonomy" id="4540"/>
    <lineage>
        <taxon>Eukaryota</taxon>
        <taxon>Viridiplantae</taxon>
        <taxon>Streptophyta</taxon>
        <taxon>Embryophyta</taxon>
        <taxon>Tracheophyta</taxon>
        <taxon>Spermatophyta</taxon>
        <taxon>Magnoliopsida</taxon>
        <taxon>Liliopsida</taxon>
        <taxon>Poales</taxon>
        <taxon>Poaceae</taxon>
        <taxon>PACMAD clade</taxon>
        <taxon>Panicoideae</taxon>
        <taxon>Panicodae</taxon>
        <taxon>Paniceae</taxon>
        <taxon>Panicinae</taxon>
        <taxon>Panicum</taxon>
        <taxon>Panicum sect. Panicum</taxon>
    </lineage>
</organism>
<gene>
    <name evidence="12" type="ORF">C2845_PM09G03620</name>
</gene>
<dbReference type="OrthoDB" id="445983at2759"/>
<comment type="function">
    <text evidence="1">Transcription elongation factor implicated in the maintenance of proper chromatin structure in actively transcribed regions.</text>
</comment>
<dbReference type="Gene3D" id="2.20.25.190">
    <property type="match status" value="1"/>
</dbReference>
<dbReference type="PANTHER" id="PTHR20934:SF21">
    <property type="entry name" value="TRANSCRIPTION ELONGATION FACTOR 1 HOMOLOG"/>
    <property type="match status" value="1"/>
</dbReference>
<dbReference type="PANTHER" id="PTHR20934">
    <property type="entry name" value="TRANSCRIPTION ELONGATION FACTOR 1 HOMOLOG"/>
    <property type="match status" value="1"/>
</dbReference>
<evidence type="ECO:0000313" key="13">
    <source>
        <dbReference type="Proteomes" id="UP000275267"/>
    </source>
</evidence>
<dbReference type="GO" id="GO:0008023">
    <property type="term" value="C:transcription elongation factor complex"/>
    <property type="evidence" value="ECO:0007669"/>
    <property type="project" value="TreeGrafter"/>
</dbReference>
<dbReference type="Pfam" id="PF05129">
    <property type="entry name" value="Zn_ribbon_Elf1"/>
    <property type="match status" value="1"/>
</dbReference>
<keyword evidence="5" id="KW-0479">Metal-binding</keyword>
<comment type="similarity">
    <text evidence="3">Belongs to the ELOF1 family.</text>
</comment>
<feature type="region of interest" description="Disordered" evidence="11">
    <location>
        <begin position="121"/>
        <end position="166"/>
    </location>
</feature>
<dbReference type="InterPro" id="IPR038567">
    <property type="entry name" value="T_Elf1_sf"/>
</dbReference>
<accession>A0A3L6S2C6</accession>
<feature type="compositionally biased region" description="Polar residues" evidence="11">
    <location>
        <begin position="121"/>
        <end position="150"/>
    </location>
</feature>
<keyword evidence="13" id="KW-1185">Reference proteome</keyword>
<dbReference type="EMBL" id="PQIB02000006">
    <property type="protein sequence ID" value="RLN13090.1"/>
    <property type="molecule type" value="Genomic_DNA"/>
</dbReference>
<evidence type="ECO:0000313" key="12">
    <source>
        <dbReference type="EMBL" id="RLN13090.1"/>
    </source>
</evidence>
<evidence type="ECO:0000256" key="1">
    <source>
        <dbReference type="ARBA" id="ARBA00003357"/>
    </source>
</evidence>
<reference evidence="13" key="1">
    <citation type="journal article" date="2019" name="Nat. Commun.">
        <title>The genome of broomcorn millet.</title>
        <authorList>
            <person name="Zou C."/>
            <person name="Miki D."/>
            <person name="Li D."/>
            <person name="Tang Q."/>
            <person name="Xiao L."/>
            <person name="Rajput S."/>
            <person name="Deng P."/>
            <person name="Jia W."/>
            <person name="Huang R."/>
            <person name="Zhang M."/>
            <person name="Sun Y."/>
            <person name="Hu J."/>
            <person name="Fu X."/>
            <person name="Schnable P.S."/>
            <person name="Li F."/>
            <person name="Zhang H."/>
            <person name="Feng B."/>
            <person name="Zhu X."/>
            <person name="Liu R."/>
            <person name="Schnable J.C."/>
            <person name="Zhu J.-K."/>
            <person name="Zhang H."/>
        </authorList>
    </citation>
    <scope>NUCLEOTIDE SEQUENCE [LARGE SCALE GENOMIC DNA]</scope>
</reference>
<dbReference type="Proteomes" id="UP000275267">
    <property type="component" value="Unassembled WGS sequence"/>
</dbReference>
<proteinExistence type="inferred from homology"/>
<evidence type="ECO:0000256" key="5">
    <source>
        <dbReference type="ARBA" id="ARBA00022723"/>
    </source>
</evidence>
<keyword evidence="6" id="KW-0863">Zinc-finger</keyword>
<dbReference type="AlphaFoldDB" id="A0A3L6S2C6"/>
<dbReference type="SUPFAM" id="SSF57783">
    <property type="entry name" value="Zinc beta-ribbon"/>
    <property type="match status" value="1"/>
</dbReference>
<dbReference type="GO" id="GO:0006368">
    <property type="term" value="P:transcription elongation by RNA polymerase II"/>
    <property type="evidence" value="ECO:0007669"/>
    <property type="project" value="TreeGrafter"/>
</dbReference>
<dbReference type="GO" id="GO:0008270">
    <property type="term" value="F:zinc ion binding"/>
    <property type="evidence" value="ECO:0007669"/>
    <property type="project" value="UniProtKB-KW"/>
</dbReference>
<evidence type="ECO:0000256" key="8">
    <source>
        <dbReference type="ARBA" id="ARBA00023015"/>
    </source>
</evidence>
<dbReference type="GO" id="GO:0000993">
    <property type="term" value="F:RNA polymerase II complex binding"/>
    <property type="evidence" value="ECO:0007669"/>
    <property type="project" value="TreeGrafter"/>
</dbReference>
<evidence type="ECO:0000256" key="10">
    <source>
        <dbReference type="ARBA" id="ARBA00023242"/>
    </source>
</evidence>